<keyword evidence="2 3" id="KW-0802">TPR repeat</keyword>
<evidence type="ECO:0000256" key="1">
    <source>
        <dbReference type="ARBA" id="ARBA00022737"/>
    </source>
</evidence>
<dbReference type="Gene3D" id="1.25.40.10">
    <property type="entry name" value="Tetratricopeptide repeat domain"/>
    <property type="match status" value="3"/>
</dbReference>
<keyword evidence="1" id="KW-0677">Repeat</keyword>
<dbReference type="SUPFAM" id="SSF48452">
    <property type="entry name" value="TPR-like"/>
    <property type="match status" value="3"/>
</dbReference>
<sequence length="488" mass="54326">MQNRKTIEGNEQDSATNLFDQCQAYLKQGNDEKAKEILERVLTIQTKDLGGDNLDLAETLKAMGDLLLREGQLDGASDKLNRALEIQLKELGENHVCTSNTYEGIGHVFFAQHNDQKAEEMFRQALDIRLATQGEKHGDTASTYKNIGDVSLSQGNFEKAEEMFRKALDINLEILPKTHPDVTNLYHDIAKSLRFQRKFSEATNIARLVLETVLVVHGEDHLDVVKAYLGISGLLGDQNRNHDGLQMLDKSIEICSRLQGQGQGDFDIHVLINALAMKAICLQKLGNIQGSTEVLTNILTITKETQGEMHSSTGDTYEELAAAYRRQEMPELALEACGKAINIRKATLGNDHFLTKNLRASLKLIRREKQAKELNEQGLAMKAQGDSEKAMQLFHEALDIYTEIVATSSTGHHKLVKLAEVHGSKMAAIHENISAIKVQQGLLEDGIAASAEALKIRRRVHGDDHADTKARMEAHRSLLKRLLENQSQ</sequence>
<dbReference type="InterPro" id="IPR019734">
    <property type="entry name" value="TPR_rpt"/>
</dbReference>
<dbReference type="SMART" id="SM00028">
    <property type="entry name" value="TPR"/>
    <property type="match status" value="7"/>
</dbReference>
<evidence type="ECO:0000256" key="2">
    <source>
        <dbReference type="ARBA" id="ARBA00022803"/>
    </source>
</evidence>
<evidence type="ECO:0000256" key="3">
    <source>
        <dbReference type="PROSITE-ProRule" id="PRU00339"/>
    </source>
</evidence>
<dbReference type="Proteomes" id="UP001295423">
    <property type="component" value="Unassembled WGS sequence"/>
</dbReference>
<name>A0AAD2JH56_9STRA</name>
<dbReference type="PANTHER" id="PTHR45641">
    <property type="entry name" value="TETRATRICOPEPTIDE REPEAT PROTEIN (AFU_ORTHOLOGUE AFUA_6G03870)"/>
    <property type="match status" value="1"/>
</dbReference>
<dbReference type="PROSITE" id="PS50005">
    <property type="entry name" value="TPR"/>
    <property type="match status" value="4"/>
</dbReference>
<dbReference type="AlphaFoldDB" id="A0AAD2JH56"/>
<protein>
    <recommendedName>
        <fullName evidence="6">MalT-like TPR region domain-containing protein</fullName>
    </recommendedName>
</protein>
<accession>A0AAD2JH56</accession>
<dbReference type="PROSITE" id="PS50293">
    <property type="entry name" value="TPR_REGION"/>
    <property type="match status" value="1"/>
</dbReference>
<feature type="repeat" description="TPR" evidence="3">
    <location>
        <begin position="99"/>
        <end position="132"/>
    </location>
</feature>
<dbReference type="InterPro" id="IPR011990">
    <property type="entry name" value="TPR-like_helical_dom_sf"/>
</dbReference>
<evidence type="ECO:0000313" key="5">
    <source>
        <dbReference type="Proteomes" id="UP001295423"/>
    </source>
</evidence>
<feature type="repeat" description="TPR" evidence="3">
    <location>
        <begin position="141"/>
        <end position="174"/>
    </location>
</feature>
<dbReference type="EMBL" id="CAKOGP040001759">
    <property type="protein sequence ID" value="CAJ1950043.1"/>
    <property type="molecule type" value="Genomic_DNA"/>
</dbReference>
<evidence type="ECO:0008006" key="6">
    <source>
        <dbReference type="Google" id="ProtNLM"/>
    </source>
</evidence>
<keyword evidence="5" id="KW-1185">Reference proteome</keyword>
<dbReference type="PANTHER" id="PTHR45641:SF1">
    <property type="entry name" value="AAA+ ATPASE DOMAIN-CONTAINING PROTEIN"/>
    <property type="match status" value="1"/>
</dbReference>
<dbReference type="Pfam" id="PF13424">
    <property type="entry name" value="TPR_12"/>
    <property type="match status" value="2"/>
</dbReference>
<organism evidence="4 5">
    <name type="scientific">Cylindrotheca closterium</name>
    <dbReference type="NCBI Taxonomy" id="2856"/>
    <lineage>
        <taxon>Eukaryota</taxon>
        <taxon>Sar</taxon>
        <taxon>Stramenopiles</taxon>
        <taxon>Ochrophyta</taxon>
        <taxon>Bacillariophyta</taxon>
        <taxon>Bacillariophyceae</taxon>
        <taxon>Bacillariophycidae</taxon>
        <taxon>Bacillariales</taxon>
        <taxon>Bacillariaceae</taxon>
        <taxon>Cylindrotheca</taxon>
    </lineage>
</organism>
<proteinExistence type="predicted"/>
<evidence type="ECO:0000313" key="4">
    <source>
        <dbReference type="EMBL" id="CAJ1950043.1"/>
    </source>
</evidence>
<comment type="caution">
    <text evidence="4">The sequence shown here is derived from an EMBL/GenBank/DDBJ whole genome shotgun (WGS) entry which is preliminary data.</text>
</comment>
<reference evidence="4" key="1">
    <citation type="submission" date="2023-08" db="EMBL/GenBank/DDBJ databases">
        <authorList>
            <person name="Audoor S."/>
            <person name="Bilcke G."/>
        </authorList>
    </citation>
    <scope>NUCLEOTIDE SEQUENCE</scope>
</reference>
<feature type="repeat" description="TPR" evidence="3">
    <location>
        <begin position="371"/>
        <end position="404"/>
    </location>
</feature>
<dbReference type="Pfam" id="PF13374">
    <property type="entry name" value="TPR_10"/>
    <property type="match status" value="3"/>
</dbReference>
<gene>
    <name evidence="4" type="ORF">CYCCA115_LOCUS12393</name>
</gene>
<feature type="repeat" description="TPR" evidence="3">
    <location>
        <begin position="57"/>
        <end position="90"/>
    </location>
</feature>